<dbReference type="GO" id="GO:0022857">
    <property type="term" value="F:transmembrane transporter activity"/>
    <property type="evidence" value="ECO:0007669"/>
    <property type="project" value="UniProtKB-UniRule"/>
</dbReference>
<keyword evidence="11" id="KW-1185">Reference proteome</keyword>
<proteinExistence type="inferred from homology"/>
<comment type="similarity">
    <text evidence="8">Belongs to the major facilitator superfamily. YfcJ family.</text>
</comment>
<evidence type="ECO:0000256" key="5">
    <source>
        <dbReference type="ARBA" id="ARBA00022692"/>
    </source>
</evidence>
<comment type="caution">
    <text evidence="10">The sequence shown here is derived from an EMBL/GenBank/DDBJ whole genome shotgun (WGS) entry which is preliminary data.</text>
</comment>
<dbReference type="AlphaFoldDB" id="A0AB35RKM0"/>
<dbReference type="Pfam" id="PF07690">
    <property type="entry name" value="MFS_1"/>
    <property type="match status" value="1"/>
</dbReference>
<dbReference type="GO" id="GO:0005886">
    <property type="term" value="C:plasma membrane"/>
    <property type="evidence" value="ECO:0007669"/>
    <property type="project" value="UniProtKB-SubCell"/>
</dbReference>
<dbReference type="InterPro" id="IPR011701">
    <property type="entry name" value="MFS"/>
</dbReference>
<dbReference type="Gene3D" id="1.20.1250.20">
    <property type="entry name" value="MFS general substrate transporter like domains"/>
    <property type="match status" value="1"/>
</dbReference>
<feature type="transmembrane region" description="Helical" evidence="8">
    <location>
        <begin position="149"/>
        <end position="171"/>
    </location>
</feature>
<name>A0AB35RKM0_9ENTR</name>
<evidence type="ECO:0000256" key="7">
    <source>
        <dbReference type="ARBA" id="ARBA00023136"/>
    </source>
</evidence>
<keyword evidence="4 8" id="KW-0997">Cell inner membrane</keyword>
<feature type="transmembrane region" description="Helical" evidence="8">
    <location>
        <begin position="340"/>
        <end position="363"/>
    </location>
</feature>
<feature type="transmembrane region" description="Helical" evidence="8">
    <location>
        <begin position="83"/>
        <end position="106"/>
    </location>
</feature>
<evidence type="ECO:0000259" key="9">
    <source>
        <dbReference type="PROSITE" id="PS50850"/>
    </source>
</evidence>
<organism evidence="10 11">
    <name type="scientific">Phytobacter ursingii</name>
    <dbReference type="NCBI Taxonomy" id="1972431"/>
    <lineage>
        <taxon>Bacteria</taxon>
        <taxon>Pseudomonadati</taxon>
        <taxon>Pseudomonadota</taxon>
        <taxon>Gammaproteobacteria</taxon>
        <taxon>Enterobacterales</taxon>
        <taxon>Enterobacteriaceae</taxon>
        <taxon>Phytobacter</taxon>
    </lineage>
</organism>
<dbReference type="InterPro" id="IPR020846">
    <property type="entry name" value="MFS_dom"/>
</dbReference>
<evidence type="ECO:0000313" key="11">
    <source>
        <dbReference type="Proteomes" id="UP001286589"/>
    </source>
</evidence>
<feature type="transmembrane region" description="Helical" evidence="8">
    <location>
        <begin position="250"/>
        <end position="269"/>
    </location>
</feature>
<dbReference type="HAMAP" id="MF_02091">
    <property type="entry name" value="MFS_YfcJ"/>
    <property type="match status" value="1"/>
</dbReference>
<accession>A0AB35RKM0</accession>
<feature type="transmembrane region" description="Helical" evidence="8">
    <location>
        <begin position="112"/>
        <end position="137"/>
    </location>
</feature>
<feature type="transmembrane region" description="Helical" evidence="8">
    <location>
        <begin position="48"/>
        <end position="71"/>
    </location>
</feature>
<keyword evidence="6 8" id="KW-1133">Transmembrane helix</keyword>
<dbReference type="PANTHER" id="PTHR23517">
    <property type="entry name" value="RESISTANCE PROTEIN MDTM, PUTATIVE-RELATED-RELATED"/>
    <property type="match status" value="1"/>
</dbReference>
<feature type="transmembrane region" description="Helical" evidence="8">
    <location>
        <begin position="281"/>
        <end position="299"/>
    </location>
</feature>
<feature type="domain" description="Major facilitator superfamily (MFS) profile" evidence="9">
    <location>
        <begin position="181"/>
        <end position="391"/>
    </location>
</feature>
<evidence type="ECO:0000256" key="4">
    <source>
        <dbReference type="ARBA" id="ARBA00022519"/>
    </source>
</evidence>
<keyword evidence="3 8" id="KW-1003">Cell membrane</keyword>
<dbReference type="SUPFAM" id="SSF103473">
    <property type="entry name" value="MFS general substrate transporter"/>
    <property type="match status" value="1"/>
</dbReference>
<keyword evidence="7 8" id="KW-0472">Membrane</keyword>
<reference evidence="10 11" key="1">
    <citation type="submission" date="2023-10" db="EMBL/GenBank/DDBJ databases">
        <title>Phytobacter spp. The emergence of a new genus of hospital-origin enterobacteria encoding carbapenemases in Argentina.</title>
        <authorList>
            <person name="Vay C."/>
            <person name="Almuzara M."/>
            <person name="Traglia G.M."/>
            <person name="Campos J."/>
        </authorList>
    </citation>
    <scope>NUCLEOTIDE SEQUENCE [LARGE SCALE GENOMIC DNA]</scope>
    <source>
        <strain evidence="10 11">CVMA36</strain>
    </source>
</reference>
<evidence type="ECO:0000256" key="8">
    <source>
        <dbReference type="HAMAP-Rule" id="MF_02091"/>
    </source>
</evidence>
<dbReference type="InterPro" id="IPR050171">
    <property type="entry name" value="MFS_Transporters"/>
</dbReference>
<feature type="transmembrane region" description="Helical" evidence="8">
    <location>
        <begin position="177"/>
        <end position="198"/>
    </location>
</feature>
<dbReference type="CDD" id="cd17489">
    <property type="entry name" value="MFS_YfcJ_like"/>
    <property type="match status" value="1"/>
</dbReference>
<dbReference type="PROSITE" id="PS50850">
    <property type="entry name" value="MFS"/>
    <property type="match status" value="1"/>
</dbReference>
<keyword evidence="2 8" id="KW-0813">Transport</keyword>
<feature type="transmembrane region" description="Helical" evidence="8">
    <location>
        <begin position="20"/>
        <end position="42"/>
    </location>
</feature>
<evidence type="ECO:0000256" key="3">
    <source>
        <dbReference type="ARBA" id="ARBA00022475"/>
    </source>
</evidence>
<dbReference type="EMBL" id="JAWJAC010000005">
    <property type="protein sequence ID" value="MDV2862653.1"/>
    <property type="molecule type" value="Genomic_DNA"/>
</dbReference>
<gene>
    <name evidence="10" type="ORF">R0H02_09315</name>
</gene>
<dbReference type="RefSeq" id="WP_229221959.1">
    <property type="nucleotide sequence ID" value="NZ_JAWJAC010000005.1"/>
</dbReference>
<feature type="transmembrane region" description="Helical" evidence="8">
    <location>
        <begin position="369"/>
        <end position="389"/>
    </location>
</feature>
<protein>
    <recommendedName>
        <fullName evidence="8">Uncharacterized MFS-type transporter R0H02_09315</fullName>
    </recommendedName>
</protein>
<evidence type="ECO:0000313" key="10">
    <source>
        <dbReference type="EMBL" id="MDV2862653.1"/>
    </source>
</evidence>
<evidence type="ECO:0000256" key="1">
    <source>
        <dbReference type="ARBA" id="ARBA00004651"/>
    </source>
</evidence>
<evidence type="ECO:0000256" key="6">
    <source>
        <dbReference type="ARBA" id="ARBA00022989"/>
    </source>
</evidence>
<keyword evidence="5 8" id="KW-0812">Transmembrane</keyword>
<dbReference type="NCBIfam" id="NF009048">
    <property type="entry name" value="PRK12382.1"/>
    <property type="match status" value="1"/>
</dbReference>
<dbReference type="Proteomes" id="UP001286589">
    <property type="component" value="Unassembled WGS sequence"/>
</dbReference>
<dbReference type="InterPro" id="IPR036259">
    <property type="entry name" value="MFS_trans_sf"/>
</dbReference>
<dbReference type="PANTHER" id="PTHR23517:SF1">
    <property type="match status" value="1"/>
</dbReference>
<evidence type="ECO:0000256" key="2">
    <source>
        <dbReference type="ARBA" id="ARBA00022448"/>
    </source>
</evidence>
<sequence length="391" mass="40551">MSVETQTLSSSSGTGSLLRLVVAVFLTYMTIGLPLPVIPLFVHNELGYGNAMVGIAVGIQFLATVLTRGYAGRLADQFGAKRSALQGMVACALAGVAWLLAAWLPISALAKFGLLIIGRLMLGFGESQLLTGTLAWGMGLVGPKRSGKVMSWNGMAIYGALAVGAPLGLLIHSHFGFATLAAITMVLPLLAWAFNGGVQKTPAHPGERPSLWSVVGQIWQPGLGLALQGVGFAVIGTFVSLYFASNGWEMAGFTLTAFGGAFVLMRLLFGWMPDRFGGVRVAIVSLMVETVGLLLLWQAPDAWVAMAGAALTGCGCSLIFPALGVEVVKRVAPQVRGTALGGYSAFQDIAYGITGPLTGLLATSLGYPSVFLAAAIAAASGIVVTLISFRK</sequence>
<feature type="transmembrane region" description="Helical" evidence="8">
    <location>
        <begin position="218"/>
        <end position="244"/>
    </location>
</feature>
<dbReference type="InterPro" id="IPR037541">
    <property type="entry name" value="MFS_YfcJ"/>
</dbReference>
<comment type="subcellular location">
    <subcellularLocation>
        <location evidence="8">Cell inner membrane</location>
        <topology evidence="8">Multi-pass membrane protein</topology>
    </subcellularLocation>
    <subcellularLocation>
        <location evidence="1">Cell membrane</location>
        <topology evidence="1">Multi-pass membrane protein</topology>
    </subcellularLocation>
</comment>
<feature type="transmembrane region" description="Helical" evidence="8">
    <location>
        <begin position="305"/>
        <end position="328"/>
    </location>
</feature>
<dbReference type="NCBIfam" id="NF003477">
    <property type="entry name" value="PRK05122.1"/>
    <property type="match status" value="1"/>
</dbReference>